<dbReference type="Proteomes" id="UP000582016">
    <property type="component" value="Unassembled WGS sequence"/>
</dbReference>
<dbReference type="OrthoDB" id="3886018at2759"/>
<dbReference type="InterPro" id="IPR001810">
    <property type="entry name" value="F-box_dom"/>
</dbReference>
<sequence>MTSQEIPAKVPSDLLSHLPDIPLDIILQHLDLASFTNLRLTSRQLSSNTISSRFFRCSKTDLSLDSLQSHRKRATHLQLGPLLRELTVVATLYDPHPAEATVQTRKKWSEFDKDDLQHGRGNYRQRLEILRRRNVDCTGEELQEAQRDLDWIQTRVQLDTNTDVGQVIDLLSAVLESATNLRAINLDACIIAGRTKTCQPAEHCEWYRSEEHISNWPSVWTAASQTFRNITSAISSSRIELESFHVFPNTPLCSVQLRHIEDHVKRLDLDGFAAACKNIKSLGLSFSSRKRIDGAPPDQGGRLFRDAFGAYAPFQVFRFKAEDFTGATTILGCMPNITSLNLHLYHLDCPLLPEYAKVFSHISQNIRLGRLRELSLRRLPLRPDDIVLFLTNHPTITKLSLEGILLVGRSWSSVFSCIKAMPTLESLYLSSLSTQNHRYGITSLDPVSRTVEVGPQNREQWVTWGDGHILHTLSMCREEIQGLDFRFLPVPLIRCGKDVWAYKDRVECESGPPSSIWEWDPLSDDM</sequence>
<evidence type="ECO:0000259" key="1">
    <source>
        <dbReference type="PROSITE" id="PS50181"/>
    </source>
</evidence>
<dbReference type="PROSITE" id="PS50181">
    <property type="entry name" value="FBOX"/>
    <property type="match status" value="1"/>
</dbReference>
<protein>
    <submittedName>
        <fullName evidence="2">F-box domain-containing protein</fullName>
    </submittedName>
</protein>
<feature type="domain" description="F-box" evidence="1">
    <location>
        <begin position="12"/>
        <end position="58"/>
    </location>
</feature>
<dbReference type="AlphaFoldDB" id="A0A8H5ID95"/>
<organism evidence="2 3">
    <name type="scientific">Fusarium phyllophilum</name>
    <dbReference type="NCBI Taxonomy" id="47803"/>
    <lineage>
        <taxon>Eukaryota</taxon>
        <taxon>Fungi</taxon>
        <taxon>Dikarya</taxon>
        <taxon>Ascomycota</taxon>
        <taxon>Pezizomycotina</taxon>
        <taxon>Sordariomycetes</taxon>
        <taxon>Hypocreomycetidae</taxon>
        <taxon>Hypocreales</taxon>
        <taxon>Nectriaceae</taxon>
        <taxon>Fusarium</taxon>
        <taxon>Fusarium fujikuroi species complex</taxon>
    </lineage>
</organism>
<gene>
    <name evidence="2" type="ORF">FPHYL_13574</name>
</gene>
<dbReference type="SUPFAM" id="SSF52047">
    <property type="entry name" value="RNI-like"/>
    <property type="match status" value="1"/>
</dbReference>
<dbReference type="EMBL" id="JAAOAQ010000831">
    <property type="protein sequence ID" value="KAF5533735.1"/>
    <property type="molecule type" value="Genomic_DNA"/>
</dbReference>
<accession>A0A8H5ID95</accession>
<keyword evidence="3" id="KW-1185">Reference proteome</keyword>
<proteinExistence type="predicted"/>
<comment type="caution">
    <text evidence="2">The sequence shown here is derived from an EMBL/GenBank/DDBJ whole genome shotgun (WGS) entry which is preliminary data.</text>
</comment>
<evidence type="ECO:0000313" key="2">
    <source>
        <dbReference type="EMBL" id="KAF5533735.1"/>
    </source>
</evidence>
<name>A0A8H5ID95_9HYPO</name>
<dbReference type="InterPro" id="IPR032675">
    <property type="entry name" value="LRR_dom_sf"/>
</dbReference>
<dbReference type="Gene3D" id="3.80.10.10">
    <property type="entry name" value="Ribonuclease Inhibitor"/>
    <property type="match status" value="1"/>
</dbReference>
<reference evidence="2 3" key="1">
    <citation type="submission" date="2020-05" db="EMBL/GenBank/DDBJ databases">
        <title>Identification and distribution of gene clusters putatively required for synthesis of sphingolipid metabolism inhibitors in phylogenetically diverse species of the filamentous fungus Fusarium.</title>
        <authorList>
            <person name="Kim H.-S."/>
            <person name="Busman M."/>
            <person name="Brown D.W."/>
            <person name="Divon H."/>
            <person name="Uhlig S."/>
            <person name="Proctor R.H."/>
        </authorList>
    </citation>
    <scope>NUCLEOTIDE SEQUENCE [LARGE SCALE GENOMIC DNA]</scope>
    <source>
        <strain evidence="2 3">NRRL 13617</strain>
    </source>
</reference>
<evidence type="ECO:0000313" key="3">
    <source>
        <dbReference type="Proteomes" id="UP000582016"/>
    </source>
</evidence>